<protein>
    <submittedName>
        <fullName evidence="1">Uncharacterized protein</fullName>
    </submittedName>
</protein>
<proteinExistence type="predicted"/>
<dbReference type="AlphaFoldDB" id="A0A6G1L2B8"/>
<organism evidence="1 2">
    <name type="scientific">Teratosphaeria nubilosa</name>
    <dbReference type="NCBI Taxonomy" id="161662"/>
    <lineage>
        <taxon>Eukaryota</taxon>
        <taxon>Fungi</taxon>
        <taxon>Dikarya</taxon>
        <taxon>Ascomycota</taxon>
        <taxon>Pezizomycotina</taxon>
        <taxon>Dothideomycetes</taxon>
        <taxon>Dothideomycetidae</taxon>
        <taxon>Mycosphaerellales</taxon>
        <taxon>Teratosphaeriaceae</taxon>
        <taxon>Teratosphaeria</taxon>
    </lineage>
</organism>
<evidence type="ECO:0000313" key="2">
    <source>
        <dbReference type="Proteomes" id="UP000799436"/>
    </source>
</evidence>
<accession>A0A6G1L2B8</accession>
<dbReference type="EMBL" id="ML995862">
    <property type="protein sequence ID" value="KAF2767007.1"/>
    <property type="molecule type" value="Genomic_DNA"/>
</dbReference>
<reference evidence="1" key="1">
    <citation type="journal article" date="2020" name="Stud. Mycol.">
        <title>101 Dothideomycetes genomes: a test case for predicting lifestyles and emergence of pathogens.</title>
        <authorList>
            <person name="Haridas S."/>
            <person name="Albert R."/>
            <person name="Binder M."/>
            <person name="Bloem J."/>
            <person name="Labutti K."/>
            <person name="Salamov A."/>
            <person name="Andreopoulos B."/>
            <person name="Baker S."/>
            <person name="Barry K."/>
            <person name="Bills G."/>
            <person name="Bluhm B."/>
            <person name="Cannon C."/>
            <person name="Castanera R."/>
            <person name="Culley D."/>
            <person name="Daum C."/>
            <person name="Ezra D."/>
            <person name="Gonzalez J."/>
            <person name="Henrissat B."/>
            <person name="Kuo A."/>
            <person name="Liang C."/>
            <person name="Lipzen A."/>
            <person name="Lutzoni F."/>
            <person name="Magnuson J."/>
            <person name="Mondo S."/>
            <person name="Nolan M."/>
            <person name="Ohm R."/>
            <person name="Pangilinan J."/>
            <person name="Park H.-J."/>
            <person name="Ramirez L."/>
            <person name="Alfaro M."/>
            <person name="Sun H."/>
            <person name="Tritt A."/>
            <person name="Yoshinaga Y."/>
            <person name="Zwiers L.-H."/>
            <person name="Turgeon B."/>
            <person name="Goodwin S."/>
            <person name="Spatafora J."/>
            <person name="Crous P."/>
            <person name="Grigoriev I."/>
        </authorList>
    </citation>
    <scope>NUCLEOTIDE SEQUENCE</scope>
    <source>
        <strain evidence="1">CBS 116005</strain>
    </source>
</reference>
<keyword evidence="2" id="KW-1185">Reference proteome</keyword>
<dbReference type="Proteomes" id="UP000799436">
    <property type="component" value="Unassembled WGS sequence"/>
</dbReference>
<evidence type="ECO:0000313" key="1">
    <source>
        <dbReference type="EMBL" id="KAF2767007.1"/>
    </source>
</evidence>
<gene>
    <name evidence="1" type="ORF">EJ03DRAFT_163076</name>
</gene>
<sequence>MPAAVLWIPYSTAGHCVRLTIITCICHSTAHREIPLHSHRPTNAQGRQHDEFIAGKVDGQGEQSIVEAETRSGAAGKETAHHLWPPGTTTIQHPHRPLHFCYLGCAPDCHYGLLLNVSTPAQSSVYSSQQPTAMNAGSLFDQQHKPLPYDSNAYLEHIAIADEVVDGRRVRAVARRCR</sequence>
<name>A0A6G1L2B8_9PEZI</name>